<dbReference type="InterPro" id="IPR038883">
    <property type="entry name" value="AN11006-like"/>
</dbReference>
<dbReference type="AlphaFoldDB" id="A0A517LN53"/>
<organism evidence="2 3">
    <name type="scientific">Venturia effusa</name>
    <dbReference type="NCBI Taxonomy" id="50376"/>
    <lineage>
        <taxon>Eukaryota</taxon>
        <taxon>Fungi</taxon>
        <taxon>Dikarya</taxon>
        <taxon>Ascomycota</taxon>
        <taxon>Pezizomycotina</taxon>
        <taxon>Dothideomycetes</taxon>
        <taxon>Pleosporomycetidae</taxon>
        <taxon>Venturiales</taxon>
        <taxon>Venturiaceae</taxon>
        <taxon>Venturia</taxon>
    </lineage>
</organism>
<evidence type="ECO:0000313" key="2">
    <source>
        <dbReference type="EMBL" id="QDS77069.1"/>
    </source>
</evidence>
<reference evidence="2 3" key="1">
    <citation type="submission" date="2019-07" db="EMBL/GenBank/DDBJ databases">
        <title>Finished genome of Venturia effusa.</title>
        <authorList>
            <person name="Young C.A."/>
            <person name="Cox M.P."/>
            <person name="Ganley A.R.D."/>
            <person name="David W.J."/>
        </authorList>
    </citation>
    <scope>NUCLEOTIDE SEQUENCE [LARGE SCALE GENOMIC DNA]</scope>
    <source>
        <strain evidence="3">albino</strain>
    </source>
</reference>
<sequence length="326" mass="36514">MPRSIYAGRKIPLPVFKTSNAKPASKAPGPSRPARNPMTAAKKTALQAKVDAGSLKPMKAAILPPMITGNFPFMKLPLELRTEIYRYCLVQEGKTHTILRHGTTGWEEGGKILRLNKEIYNEAAPIFYGENNFQVWTPRGDTYPNISKQNAKFVKEVTIRSGRPFLASNMSALKEFSKLETLNLIHLQSGKMEFGNAPPPPAPGTTVGHFREVCMKSSTNLPHLPEEILDRAREGQLTIKLFVQFTEFNRSLPPVHPVRPAHGVITTSRYHPNWRAGRIDRYELVAVPKTVMPGRQTVVWRGQLGTPYEMVFSGESRVMSDENDDP</sequence>
<protein>
    <recommendedName>
        <fullName evidence="4">F-box domain-containing protein</fullName>
    </recommendedName>
</protein>
<gene>
    <name evidence="2" type="ORF">FKW77_007216</name>
</gene>
<dbReference type="Proteomes" id="UP000316270">
    <property type="component" value="Chromosome 16"/>
</dbReference>
<dbReference type="PANTHER" id="PTHR42085:SF2">
    <property type="entry name" value="F-BOX DOMAIN-CONTAINING PROTEIN"/>
    <property type="match status" value="1"/>
</dbReference>
<evidence type="ECO:0000313" key="3">
    <source>
        <dbReference type="Proteomes" id="UP000316270"/>
    </source>
</evidence>
<dbReference type="EMBL" id="CP042200">
    <property type="protein sequence ID" value="QDS77069.1"/>
    <property type="molecule type" value="Genomic_DNA"/>
</dbReference>
<proteinExistence type="predicted"/>
<name>A0A517LN53_9PEZI</name>
<evidence type="ECO:0000256" key="1">
    <source>
        <dbReference type="SAM" id="MobiDB-lite"/>
    </source>
</evidence>
<keyword evidence="3" id="KW-1185">Reference proteome</keyword>
<accession>A0A517LN53</accession>
<feature type="region of interest" description="Disordered" evidence="1">
    <location>
        <begin position="17"/>
        <end position="41"/>
    </location>
</feature>
<dbReference type="OrthoDB" id="5413827at2759"/>
<evidence type="ECO:0008006" key="4">
    <source>
        <dbReference type="Google" id="ProtNLM"/>
    </source>
</evidence>
<dbReference type="PANTHER" id="PTHR42085">
    <property type="entry name" value="F-BOX DOMAIN-CONTAINING PROTEIN"/>
    <property type="match status" value="1"/>
</dbReference>